<gene>
    <name evidence="1" type="ORF">JRO89_XS04G0177600</name>
</gene>
<comment type="caution">
    <text evidence="1">The sequence shown here is derived from an EMBL/GenBank/DDBJ whole genome shotgun (WGS) entry which is preliminary data.</text>
</comment>
<organism evidence="1 2">
    <name type="scientific">Xanthoceras sorbifolium</name>
    <dbReference type="NCBI Taxonomy" id="99658"/>
    <lineage>
        <taxon>Eukaryota</taxon>
        <taxon>Viridiplantae</taxon>
        <taxon>Streptophyta</taxon>
        <taxon>Embryophyta</taxon>
        <taxon>Tracheophyta</taxon>
        <taxon>Spermatophyta</taxon>
        <taxon>Magnoliopsida</taxon>
        <taxon>eudicotyledons</taxon>
        <taxon>Gunneridae</taxon>
        <taxon>Pentapetalae</taxon>
        <taxon>rosids</taxon>
        <taxon>malvids</taxon>
        <taxon>Sapindales</taxon>
        <taxon>Sapindaceae</taxon>
        <taxon>Xanthoceroideae</taxon>
        <taxon>Xanthoceras</taxon>
    </lineage>
</organism>
<dbReference type="EMBL" id="JAFEMO010000004">
    <property type="protein sequence ID" value="KAH7571974.1"/>
    <property type="molecule type" value="Genomic_DNA"/>
</dbReference>
<accession>A0ABQ8I668</accession>
<keyword evidence="2" id="KW-1185">Reference proteome</keyword>
<sequence length="174" mass="19269">MFRFLRVEFCLIIGLKFGELPDMSRYGEVVDGIHHSMNESPMSNIDAVNPLIGFPFNNIDRLFDLLDSYAGKDDSRYILLHEVDFIFIGICKSVMSGLLANSTLAASLGFSRTRTAAWNTSTVEWFGIQTSVAIVALRFTPVTCLLLPNDEILLFFGHPVGTLISGGKITMSLI</sequence>
<name>A0ABQ8I668_9ROSI</name>
<evidence type="ECO:0000313" key="1">
    <source>
        <dbReference type="EMBL" id="KAH7571974.1"/>
    </source>
</evidence>
<evidence type="ECO:0000313" key="2">
    <source>
        <dbReference type="Proteomes" id="UP000827721"/>
    </source>
</evidence>
<proteinExistence type="predicted"/>
<dbReference type="Proteomes" id="UP000827721">
    <property type="component" value="Unassembled WGS sequence"/>
</dbReference>
<reference evidence="1 2" key="1">
    <citation type="submission" date="2021-02" db="EMBL/GenBank/DDBJ databases">
        <title>Plant Genome Project.</title>
        <authorList>
            <person name="Zhang R.-G."/>
        </authorList>
    </citation>
    <scope>NUCLEOTIDE SEQUENCE [LARGE SCALE GENOMIC DNA]</scope>
    <source>
        <tissue evidence="1">Leaves</tissue>
    </source>
</reference>
<protein>
    <submittedName>
        <fullName evidence="1">Uncharacterized protein</fullName>
    </submittedName>
</protein>